<keyword evidence="2" id="KW-1185">Reference proteome</keyword>
<accession>A0ACC2LRD0</accession>
<reference evidence="1 2" key="1">
    <citation type="journal article" date="2022" name="Hortic Res">
        <title>A haplotype resolved chromosomal level avocado genome allows analysis of novel avocado genes.</title>
        <authorList>
            <person name="Nath O."/>
            <person name="Fletcher S.J."/>
            <person name="Hayward A."/>
            <person name="Shaw L.M."/>
            <person name="Masouleh A.K."/>
            <person name="Furtado A."/>
            <person name="Henry R.J."/>
            <person name="Mitter N."/>
        </authorList>
    </citation>
    <scope>NUCLEOTIDE SEQUENCE [LARGE SCALE GENOMIC DNA]</scope>
    <source>
        <strain evidence="2">cv. Hass</strain>
    </source>
</reference>
<proteinExistence type="predicted"/>
<sequence>MTEESKPNGQPLRLIEIESMADNGNPQHEEDTLLSVLHRLFSSVFFPDPSTSAPHSLIQRLRVALSENGPSLKEASRNSTTKLLRWTRRGSPFRALFVISVGTITFLSLTGLLVFMLFFLAATANAIIISLLMSLAAAGGFLALFFTCMTGIYIAALSVALFVISTATVSAIIAVIVATGWIGFLWTLWLAAKKSVDVTRHSLSMTGSALSAYSAARHARHRGPEKVVD</sequence>
<gene>
    <name evidence="1" type="ORF">MRB53_010137</name>
</gene>
<comment type="caution">
    <text evidence="1">The sequence shown here is derived from an EMBL/GenBank/DDBJ whole genome shotgun (WGS) entry which is preliminary data.</text>
</comment>
<dbReference type="EMBL" id="CM056811">
    <property type="protein sequence ID" value="KAJ8635870.1"/>
    <property type="molecule type" value="Genomic_DNA"/>
</dbReference>
<dbReference type="Proteomes" id="UP001234297">
    <property type="component" value="Chromosome 3"/>
</dbReference>
<protein>
    <submittedName>
        <fullName evidence="1">Uncharacterized protein</fullName>
    </submittedName>
</protein>
<name>A0ACC2LRD0_PERAE</name>
<evidence type="ECO:0000313" key="1">
    <source>
        <dbReference type="EMBL" id="KAJ8635870.1"/>
    </source>
</evidence>
<evidence type="ECO:0000313" key="2">
    <source>
        <dbReference type="Proteomes" id="UP001234297"/>
    </source>
</evidence>
<organism evidence="1 2">
    <name type="scientific">Persea americana</name>
    <name type="common">Avocado</name>
    <dbReference type="NCBI Taxonomy" id="3435"/>
    <lineage>
        <taxon>Eukaryota</taxon>
        <taxon>Viridiplantae</taxon>
        <taxon>Streptophyta</taxon>
        <taxon>Embryophyta</taxon>
        <taxon>Tracheophyta</taxon>
        <taxon>Spermatophyta</taxon>
        <taxon>Magnoliopsida</taxon>
        <taxon>Magnoliidae</taxon>
        <taxon>Laurales</taxon>
        <taxon>Lauraceae</taxon>
        <taxon>Persea</taxon>
    </lineage>
</organism>